<comment type="subcellular location">
    <subcellularLocation>
        <location evidence="8">Cell junction</location>
        <location evidence="8">Adherens junction</location>
    </subcellularLocation>
    <subcellularLocation>
        <location evidence="6">Cell membrane</location>
    </subcellularLocation>
    <subcellularLocation>
        <location evidence="7">Cytoplasm</location>
        <location evidence="7">Cytosol</location>
    </subcellularLocation>
    <subcellularLocation>
        <location evidence="5">Cytoplasmic vesicle membrane</location>
        <topology evidence="5">Peripheral membrane protein</topology>
        <orientation evidence="5">Cytoplasmic side</orientation>
    </subcellularLocation>
    <subcellularLocation>
        <location evidence="3">Cytoplasmic vesicle</location>
        <location evidence="3">Clathrin-coated vesicle</location>
    </subcellularLocation>
    <subcellularLocation>
        <location evidence="4">Endosome</location>
    </subcellularLocation>
    <subcellularLocation>
        <location evidence="9">Membrane</location>
        <location evidence="9">Clathrin-coated pit</location>
    </subcellularLocation>
    <subcellularLocation>
        <location evidence="2">Nucleus</location>
    </subcellularLocation>
</comment>
<feature type="region of interest" description="Disordered" evidence="42">
    <location>
        <begin position="128"/>
        <end position="179"/>
    </location>
</feature>
<keyword evidence="24 39" id="KW-0067">ATP-binding</keyword>
<dbReference type="InterPro" id="IPR037085">
    <property type="entry name" value="Cdc42-bd-like_dom_sf"/>
</dbReference>
<dbReference type="CDD" id="cd05040">
    <property type="entry name" value="PTKc_Ack_like"/>
    <property type="match status" value="1"/>
</dbReference>
<dbReference type="InterPro" id="IPR001245">
    <property type="entry name" value="Ser-Thr/Tyr_kinase_cat_dom"/>
</dbReference>
<evidence type="ECO:0000256" key="9">
    <source>
        <dbReference type="ARBA" id="ARBA00004600"/>
    </source>
</evidence>
<feature type="compositionally biased region" description="Pro residues" evidence="42">
    <location>
        <begin position="984"/>
        <end position="994"/>
    </location>
</feature>
<feature type="region of interest" description="Disordered" evidence="42">
    <location>
        <begin position="300"/>
        <end position="335"/>
    </location>
</feature>
<evidence type="ECO:0000256" key="29">
    <source>
        <dbReference type="ARBA" id="ARBA00023137"/>
    </source>
</evidence>
<dbReference type="PROSITE" id="PS00109">
    <property type="entry name" value="PROTEIN_KINASE_TYR"/>
    <property type="match status" value="1"/>
</dbReference>
<dbReference type="GO" id="GO:0005905">
    <property type="term" value="C:clathrin-coated pit"/>
    <property type="evidence" value="ECO:0007669"/>
    <property type="project" value="UniProtKB-SubCell"/>
</dbReference>
<dbReference type="CDD" id="cd00174">
    <property type="entry name" value="SH3"/>
    <property type="match status" value="1"/>
</dbReference>
<proteinExistence type="inferred from homology"/>
<evidence type="ECO:0000256" key="34">
    <source>
        <dbReference type="ARBA" id="ARBA00048679"/>
    </source>
</evidence>
<dbReference type="InterPro" id="IPR015940">
    <property type="entry name" value="UBA"/>
</dbReference>
<dbReference type="Ensembl" id="ENSAPLT00020017557.1">
    <property type="protein sequence ID" value="ENSAPLP00020016269.1"/>
    <property type="gene ID" value="ENSAPLG00020011062.1"/>
</dbReference>
<dbReference type="GO" id="GO:0005829">
    <property type="term" value="C:cytosol"/>
    <property type="evidence" value="ECO:0007669"/>
    <property type="project" value="UniProtKB-SubCell"/>
</dbReference>
<dbReference type="GO" id="GO:0004674">
    <property type="term" value="F:protein serine/threonine kinase activity"/>
    <property type="evidence" value="ECO:0007669"/>
    <property type="project" value="UniProtKB-KW"/>
</dbReference>
<dbReference type="GO" id="GO:0004712">
    <property type="term" value="F:protein serine/threonine/tyrosine kinase activity"/>
    <property type="evidence" value="ECO:0007669"/>
    <property type="project" value="InterPro"/>
</dbReference>
<evidence type="ECO:0000256" key="19">
    <source>
        <dbReference type="ARBA" id="ARBA00022679"/>
    </source>
</evidence>
<evidence type="ECO:0000256" key="4">
    <source>
        <dbReference type="ARBA" id="ARBA00004177"/>
    </source>
</evidence>
<dbReference type="GO" id="GO:0005886">
    <property type="term" value="C:plasma membrane"/>
    <property type="evidence" value="ECO:0007669"/>
    <property type="project" value="UniProtKB-SubCell"/>
</dbReference>
<evidence type="ECO:0000256" key="16">
    <source>
        <dbReference type="ARBA" id="ARBA00022527"/>
    </source>
</evidence>
<keyword evidence="26" id="KW-0832">Ubl conjugation</keyword>
<reference evidence="45" key="3">
    <citation type="submission" date="2025-09" db="UniProtKB">
        <authorList>
            <consortium name="Ensembl"/>
        </authorList>
    </citation>
    <scope>IDENTIFICATION</scope>
</reference>
<evidence type="ECO:0000256" key="41">
    <source>
        <dbReference type="PROSITE-ProRule" id="PRU10141"/>
    </source>
</evidence>
<dbReference type="InterPro" id="IPR001452">
    <property type="entry name" value="SH3_domain"/>
</dbReference>
<keyword evidence="19" id="KW-0808">Transferase</keyword>
<feature type="active site" description="Proton acceptor" evidence="38">
    <location>
        <position position="471"/>
    </location>
</feature>
<keyword evidence="22" id="KW-0967">Endosome</keyword>
<dbReference type="GO" id="GO:0045616">
    <property type="term" value="P:regulation of keratinocyte differentiation"/>
    <property type="evidence" value="ECO:0007669"/>
    <property type="project" value="TreeGrafter"/>
</dbReference>
<feature type="region of interest" description="Disordered" evidence="42">
    <location>
        <begin position="728"/>
        <end position="812"/>
    </location>
</feature>
<dbReference type="PANTHER" id="PTHR14254:SF6">
    <property type="entry name" value="NON-SPECIFIC PROTEIN-TYROSINE KINASE"/>
    <property type="match status" value="1"/>
</dbReference>
<dbReference type="InterPro" id="IPR021619">
    <property type="entry name" value="Mig-6"/>
</dbReference>
<protein>
    <recommendedName>
        <fullName evidence="36">Activated CDC42 kinase 1</fullName>
        <ecNumber evidence="10">2.7.10.2</ecNumber>
        <ecNumber evidence="11">2.7.11.1</ecNumber>
    </recommendedName>
    <alternativeName>
        <fullName evidence="37">Tyrosine kinase non-receptor protein 2</fullName>
    </alternativeName>
</protein>
<dbReference type="Gene3D" id="3.30.200.20">
    <property type="entry name" value="Phosphorylase Kinase, domain 1"/>
    <property type="match status" value="1"/>
</dbReference>
<dbReference type="Pfam" id="PF07714">
    <property type="entry name" value="PK_Tyr_Ser-Thr"/>
    <property type="match status" value="1"/>
</dbReference>
<dbReference type="SMART" id="SM00326">
    <property type="entry name" value="SH3"/>
    <property type="match status" value="1"/>
</dbReference>
<evidence type="ECO:0000256" key="21">
    <source>
        <dbReference type="ARBA" id="ARBA00022741"/>
    </source>
</evidence>
<dbReference type="GO" id="GO:0030136">
    <property type="term" value="C:clathrin-coated vesicle"/>
    <property type="evidence" value="ECO:0007669"/>
    <property type="project" value="UniProtKB-SubCell"/>
</dbReference>
<dbReference type="EC" id="2.7.11.1" evidence="11"/>
<evidence type="ECO:0000256" key="38">
    <source>
        <dbReference type="PIRSR" id="PIRSR630220-1"/>
    </source>
</evidence>
<dbReference type="GO" id="GO:0005912">
    <property type="term" value="C:adherens junction"/>
    <property type="evidence" value="ECO:0007669"/>
    <property type="project" value="UniProtKB-SubCell"/>
</dbReference>
<dbReference type="GO" id="GO:0005524">
    <property type="term" value="F:ATP binding"/>
    <property type="evidence" value="ECO:0007669"/>
    <property type="project" value="UniProtKB-UniRule"/>
</dbReference>
<dbReference type="Pfam" id="PF22931">
    <property type="entry name" value="SAM_TNK"/>
    <property type="match status" value="1"/>
</dbReference>
<feature type="binding site" evidence="39">
    <location>
        <begin position="351"/>
        <end position="359"/>
    </location>
    <ligand>
        <name>ATP</name>
        <dbReference type="ChEBI" id="CHEBI:30616"/>
    </ligand>
</feature>
<comment type="catalytic activity">
    <reaction evidence="34">
        <text>L-seryl-[protein] + ATP = O-phospho-L-seryl-[protein] + ADP + H(+)</text>
        <dbReference type="Rhea" id="RHEA:17989"/>
        <dbReference type="Rhea" id="RHEA-COMP:9863"/>
        <dbReference type="Rhea" id="RHEA-COMP:11604"/>
        <dbReference type="ChEBI" id="CHEBI:15378"/>
        <dbReference type="ChEBI" id="CHEBI:29999"/>
        <dbReference type="ChEBI" id="CHEBI:30616"/>
        <dbReference type="ChEBI" id="CHEBI:83421"/>
        <dbReference type="ChEBI" id="CHEBI:456216"/>
        <dbReference type="EC" id="2.7.11.1"/>
    </reaction>
</comment>
<dbReference type="InterPro" id="IPR052112">
    <property type="entry name" value="EGFR_SigReg_Kinase"/>
</dbReference>
<comment type="cofactor">
    <cofactor evidence="1">
        <name>Mg(2+)</name>
        <dbReference type="ChEBI" id="CHEBI:18420"/>
    </cofactor>
</comment>
<dbReference type="Pfam" id="PF11555">
    <property type="entry name" value="Inhibitor_Mig-6"/>
    <property type="match status" value="1"/>
</dbReference>
<keyword evidence="18" id="KW-0254">Endocytosis</keyword>
<keyword evidence="12 40" id="KW-0728">SH3 domain</keyword>
<evidence type="ECO:0000256" key="35">
    <source>
        <dbReference type="ARBA" id="ARBA00060742"/>
    </source>
</evidence>
<evidence type="ECO:0000256" key="33">
    <source>
        <dbReference type="ARBA" id="ARBA00047899"/>
    </source>
</evidence>
<keyword evidence="13" id="KW-1003">Cell membrane</keyword>
<dbReference type="PROSITE" id="PS50002">
    <property type="entry name" value="SH3"/>
    <property type="match status" value="1"/>
</dbReference>
<evidence type="ECO:0000256" key="14">
    <source>
        <dbReference type="ARBA" id="ARBA00022481"/>
    </source>
</evidence>
<evidence type="ECO:0000256" key="17">
    <source>
        <dbReference type="ARBA" id="ARBA00022553"/>
    </source>
</evidence>
<evidence type="ECO:0000256" key="1">
    <source>
        <dbReference type="ARBA" id="ARBA00001946"/>
    </source>
</evidence>
<comment type="catalytic activity">
    <reaction evidence="33">
        <text>L-threonyl-[protein] + ATP = O-phospho-L-threonyl-[protein] + ADP + H(+)</text>
        <dbReference type="Rhea" id="RHEA:46608"/>
        <dbReference type="Rhea" id="RHEA-COMP:11060"/>
        <dbReference type="Rhea" id="RHEA-COMP:11605"/>
        <dbReference type="ChEBI" id="CHEBI:15378"/>
        <dbReference type="ChEBI" id="CHEBI:30013"/>
        <dbReference type="ChEBI" id="CHEBI:30616"/>
        <dbReference type="ChEBI" id="CHEBI:61977"/>
        <dbReference type="ChEBI" id="CHEBI:456216"/>
        <dbReference type="EC" id="2.7.11.1"/>
    </reaction>
</comment>
<keyword evidence="29" id="KW-0829">Tyrosine-protein kinase</keyword>
<keyword evidence="31" id="KW-0539">Nucleus</keyword>
<evidence type="ECO:0000256" key="2">
    <source>
        <dbReference type="ARBA" id="ARBA00004123"/>
    </source>
</evidence>
<dbReference type="InterPro" id="IPR036028">
    <property type="entry name" value="SH3-like_dom_sf"/>
</dbReference>
<evidence type="ECO:0000256" key="3">
    <source>
        <dbReference type="ARBA" id="ARBA00004132"/>
    </source>
</evidence>
<dbReference type="GO" id="GO:0004715">
    <property type="term" value="F:non-membrane spanning protein tyrosine kinase activity"/>
    <property type="evidence" value="ECO:0007669"/>
    <property type="project" value="UniProtKB-EC"/>
</dbReference>
<evidence type="ECO:0000256" key="15">
    <source>
        <dbReference type="ARBA" id="ARBA00022490"/>
    </source>
</evidence>
<dbReference type="InterPro" id="IPR017441">
    <property type="entry name" value="Protein_kinase_ATP_BS"/>
</dbReference>
<evidence type="ECO:0000313" key="45">
    <source>
        <dbReference type="Ensembl" id="ENSAPLP00020016269.1"/>
    </source>
</evidence>
<keyword evidence="30" id="KW-0168">Coated pit</keyword>
<accession>A0A8B9T5P6</accession>
<feature type="domain" description="SH3" evidence="43">
    <location>
        <begin position="607"/>
        <end position="667"/>
    </location>
</feature>
<reference evidence="45" key="2">
    <citation type="submission" date="2025-08" db="UniProtKB">
        <authorList>
            <consortium name="Ensembl"/>
        </authorList>
    </citation>
    <scope>IDENTIFICATION</scope>
</reference>
<dbReference type="CDD" id="cd14328">
    <property type="entry name" value="UBA_TNK1"/>
    <property type="match status" value="1"/>
</dbReference>
<evidence type="ECO:0000256" key="11">
    <source>
        <dbReference type="ARBA" id="ARBA00012513"/>
    </source>
</evidence>
<dbReference type="Pfam" id="PF14604">
    <property type="entry name" value="SH3_9"/>
    <property type="match status" value="1"/>
</dbReference>
<dbReference type="GO" id="GO:0007165">
    <property type="term" value="P:signal transduction"/>
    <property type="evidence" value="ECO:0007669"/>
    <property type="project" value="InterPro"/>
</dbReference>
<reference evidence="45" key="1">
    <citation type="submission" date="2019-08" db="EMBL/GenBank/DDBJ databases">
        <title>Three high-quality genomes provides insights into domestication of ducks.</title>
        <authorList>
            <person name="Hou Z.C."/>
            <person name="Zhu F."/>
            <person name="Yin Z.T."/>
            <person name="Zhang F."/>
        </authorList>
    </citation>
    <scope>NUCLEOTIDE SEQUENCE [LARGE SCALE GENOMIC DNA]</scope>
</reference>
<evidence type="ECO:0000256" key="12">
    <source>
        <dbReference type="ARBA" id="ARBA00022443"/>
    </source>
</evidence>
<organism evidence="45 46">
    <name type="scientific">Anas platyrhynchos</name>
    <name type="common">Mallard</name>
    <name type="synonym">Anas boschas</name>
    <dbReference type="NCBI Taxonomy" id="8839"/>
    <lineage>
        <taxon>Eukaryota</taxon>
        <taxon>Metazoa</taxon>
        <taxon>Chordata</taxon>
        <taxon>Craniata</taxon>
        <taxon>Vertebrata</taxon>
        <taxon>Euteleostomi</taxon>
        <taxon>Archelosauria</taxon>
        <taxon>Archosauria</taxon>
        <taxon>Dinosauria</taxon>
        <taxon>Saurischia</taxon>
        <taxon>Theropoda</taxon>
        <taxon>Coelurosauria</taxon>
        <taxon>Aves</taxon>
        <taxon>Neognathae</taxon>
        <taxon>Galloanserae</taxon>
        <taxon>Anseriformes</taxon>
        <taxon>Anatidae</taxon>
        <taxon>Anatinae</taxon>
        <taxon>Anas</taxon>
    </lineage>
</organism>
<keyword evidence="32" id="KW-0968">Cytoplasmic vesicle</keyword>
<dbReference type="InterPro" id="IPR055175">
    <property type="entry name" value="ACK/TNK-like_SAM"/>
</dbReference>
<evidence type="ECO:0000256" key="25">
    <source>
        <dbReference type="ARBA" id="ARBA00022842"/>
    </source>
</evidence>
<evidence type="ECO:0000256" key="27">
    <source>
        <dbReference type="ARBA" id="ARBA00022949"/>
    </source>
</evidence>
<keyword evidence="27" id="KW-0965">Cell junction</keyword>
<dbReference type="GO" id="GO:0005634">
    <property type="term" value="C:nucleus"/>
    <property type="evidence" value="ECO:0007669"/>
    <property type="project" value="UniProtKB-SubCell"/>
</dbReference>
<evidence type="ECO:0000256" key="24">
    <source>
        <dbReference type="ARBA" id="ARBA00022840"/>
    </source>
</evidence>
<dbReference type="GO" id="GO:0030659">
    <property type="term" value="C:cytoplasmic vesicle membrane"/>
    <property type="evidence" value="ECO:0007669"/>
    <property type="project" value="UniProtKB-SubCell"/>
</dbReference>
<dbReference type="FunFam" id="1.10.510.10:FF:000080">
    <property type="entry name" value="Putative activated CDC42 kinase 1"/>
    <property type="match status" value="1"/>
</dbReference>
<dbReference type="SUPFAM" id="SSF56112">
    <property type="entry name" value="Protein kinase-like (PK-like)"/>
    <property type="match status" value="1"/>
</dbReference>
<dbReference type="FunFam" id="4.10.680.10:FF:000001">
    <property type="entry name" value="activated CDC42 kinase 1 isoform X1"/>
    <property type="match status" value="1"/>
</dbReference>
<keyword evidence="20" id="KW-0479">Metal-binding</keyword>
<evidence type="ECO:0000256" key="36">
    <source>
        <dbReference type="ARBA" id="ARBA00072244"/>
    </source>
</evidence>
<evidence type="ECO:0000256" key="32">
    <source>
        <dbReference type="ARBA" id="ARBA00023329"/>
    </source>
</evidence>
<dbReference type="PRINTS" id="PR00109">
    <property type="entry name" value="TYRKINASE"/>
</dbReference>
<comment type="similarity">
    <text evidence="35">Belongs to the protein kinase superfamily. Tyr protein kinase family.</text>
</comment>
<dbReference type="InterPro" id="IPR000719">
    <property type="entry name" value="Prot_kinase_dom"/>
</dbReference>
<dbReference type="PROSITE" id="PS00107">
    <property type="entry name" value="PROTEIN_KINASE_ATP"/>
    <property type="match status" value="1"/>
</dbReference>
<keyword evidence="14" id="KW-0488">Methylation</keyword>
<evidence type="ECO:0000259" key="44">
    <source>
        <dbReference type="PROSITE" id="PS50011"/>
    </source>
</evidence>
<feature type="region of interest" description="Disordered" evidence="42">
    <location>
        <begin position="850"/>
        <end position="889"/>
    </location>
</feature>
<name>A0A8B9T5P6_ANAPL</name>
<evidence type="ECO:0000256" key="22">
    <source>
        <dbReference type="ARBA" id="ARBA00022753"/>
    </source>
</evidence>
<keyword evidence="17" id="KW-0597">Phosphoprotein</keyword>
<dbReference type="SUPFAM" id="SSF46934">
    <property type="entry name" value="UBA-like"/>
    <property type="match status" value="1"/>
</dbReference>
<dbReference type="CDD" id="cd14274">
    <property type="entry name" value="UBA_ACK1"/>
    <property type="match status" value="1"/>
</dbReference>
<dbReference type="AlphaFoldDB" id="A0A8B9T5P6"/>
<dbReference type="Gene3D" id="1.10.510.10">
    <property type="entry name" value="Transferase(Phosphotransferase) domain 1"/>
    <property type="match status" value="1"/>
</dbReference>
<dbReference type="InterPro" id="IPR049587">
    <property type="entry name" value="TNK-like_SAM"/>
</dbReference>
<evidence type="ECO:0000256" key="37">
    <source>
        <dbReference type="ARBA" id="ARBA00077194"/>
    </source>
</evidence>
<keyword evidence="21 39" id="KW-0547">Nucleotide-binding</keyword>
<evidence type="ECO:0000256" key="10">
    <source>
        <dbReference type="ARBA" id="ARBA00011903"/>
    </source>
</evidence>
<dbReference type="GO" id="GO:0042059">
    <property type="term" value="P:negative regulation of epidermal growth factor receptor signaling pathway"/>
    <property type="evidence" value="ECO:0007669"/>
    <property type="project" value="TreeGrafter"/>
</dbReference>
<keyword evidence="16" id="KW-0723">Serine/threonine-protein kinase</keyword>
<dbReference type="Proteomes" id="UP000694400">
    <property type="component" value="Chromosome 9"/>
</dbReference>
<keyword evidence="28" id="KW-0472">Membrane</keyword>
<dbReference type="InterPro" id="IPR030220">
    <property type="entry name" value="Ack1_UBA_dom"/>
</dbReference>
<evidence type="ECO:0000256" key="8">
    <source>
        <dbReference type="ARBA" id="ARBA00004536"/>
    </source>
</evidence>
<evidence type="ECO:0000256" key="40">
    <source>
        <dbReference type="PROSITE-ProRule" id="PRU00192"/>
    </source>
</evidence>
<evidence type="ECO:0000256" key="6">
    <source>
        <dbReference type="ARBA" id="ARBA00004236"/>
    </source>
</evidence>
<dbReference type="InterPro" id="IPR009060">
    <property type="entry name" value="UBA-like_sf"/>
</dbReference>
<dbReference type="GO" id="GO:0046872">
    <property type="term" value="F:metal ion binding"/>
    <property type="evidence" value="ECO:0007669"/>
    <property type="project" value="UniProtKB-KW"/>
</dbReference>
<evidence type="ECO:0000256" key="28">
    <source>
        <dbReference type="ARBA" id="ARBA00023136"/>
    </source>
</evidence>
<evidence type="ECO:0000256" key="42">
    <source>
        <dbReference type="SAM" id="MobiDB-lite"/>
    </source>
</evidence>
<dbReference type="InterPro" id="IPR020635">
    <property type="entry name" value="Tyr_kinase_cat_dom"/>
</dbReference>
<dbReference type="PANTHER" id="PTHR14254">
    <property type="entry name" value="GENE 33 POLYPEPTIDE"/>
    <property type="match status" value="1"/>
</dbReference>
<keyword evidence="15" id="KW-0963">Cytoplasm</keyword>
<evidence type="ECO:0000256" key="26">
    <source>
        <dbReference type="ARBA" id="ARBA00022843"/>
    </source>
</evidence>
<evidence type="ECO:0000313" key="46">
    <source>
        <dbReference type="Proteomes" id="UP000694400"/>
    </source>
</evidence>
<dbReference type="EC" id="2.7.10.2" evidence="10"/>
<feature type="domain" description="Protein kinase" evidence="44">
    <location>
        <begin position="345"/>
        <end position="604"/>
    </location>
</feature>
<feature type="binding site" evidence="39 41">
    <location>
        <position position="377"/>
    </location>
    <ligand>
        <name>ATP</name>
        <dbReference type="ChEBI" id="CHEBI:30616"/>
    </ligand>
</feature>
<dbReference type="CDD" id="cd09539">
    <property type="entry name" value="SAM_TNK-like"/>
    <property type="match status" value="1"/>
</dbReference>
<evidence type="ECO:0000256" key="23">
    <source>
        <dbReference type="ARBA" id="ARBA00022777"/>
    </source>
</evidence>
<dbReference type="SUPFAM" id="SSF50044">
    <property type="entry name" value="SH3-domain"/>
    <property type="match status" value="1"/>
</dbReference>
<dbReference type="Gene3D" id="4.10.680.10">
    <property type="entry name" value="Cdc42-like binding domain"/>
    <property type="match status" value="1"/>
</dbReference>
<evidence type="ECO:0000256" key="39">
    <source>
        <dbReference type="PIRSR" id="PIRSR630220-2"/>
    </source>
</evidence>
<feature type="region of interest" description="Disordered" evidence="42">
    <location>
        <begin position="971"/>
        <end position="1044"/>
    </location>
</feature>
<dbReference type="PROSITE" id="PS50011">
    <property type="entry name" value="PROTEIN_KINASE_DOM"/>
    <property type="match status" value="1"/>
</dbReference>
<dbReference type="Pfam" id="PF09027">
    <property type="entry name" value="GTPase_binding"/>
    <property type="match status" value="1"/>
</dbReference>
<dbReference type="GO" id="GO:0005768">
    <property type="term" value="C:endosome"/>
    <property type="evidence" value="ECO:0007669"/>
    <property type="project" value="UniProtKB-SubCell"/>
</dbReference>
<dbReference type="InterPro" id="IPR011009">
    <property type="entry name" value="Kinase-like_dom_sf"/>
</dbReference>
<evidence type="ECO:0000256" key="18">
    <source>
        <dbReference type="ARBA" id="ARBA00022583"/>
    </source>
</evidence>
<sequence length="1233" mass="135239">MLAAPGCCLHPVLVPRSWLCVPLCPFPEAAGTGPPPHGISMGLCPVPALLGVWGHEGTLRQCCGVCPRWGQLPPLLSATPAGHPKPGRQCVGCPVCVCGARAQGIPYKALGCGVPLAWGWNRGHPCHASGSDPSPSLASAGHNGAEMGSLPFPGGPADGERSPRPSCPPQGAGAGLCRDESPLAQGAAPALLPHFGQPLGAAGRRAGSPLTGHGVRQKLSCSMQSEEGTDWLLELLTELQLQQYFLRIRDELNVTRLSHFEYVKNEDLEKIGMGRPGQRRLWEAVKRRKAMCKRKSWMSKVFSGKRPESELPPQPHSTFRKPPTPPPPDTGGQHSLTCLIRERDLSLFEKLGDGSFGVVRRGEWCTPAGKTLNVAVKCLKTDVLSQPEVLDDFIREVNAMHSLDHKNLIRLYGVVLSHPMKMVTELAPLGSLLDRLRKNQGHFLISTLCQYAIQVAKGMAYLESKRFIHRDLAARNILLASNEQVKIGDFGLMRALPKNDDHYVMQEHRKVPFAWCAPESLKTRTFSHASDTWMFGVTLWEMFTYGQEPWIGLNGSQILHKIDKEGERLPRPEDCPQDVYNVMLQCWAHKPEDRPTFVALRDFLMEAQPTDMRALQDFEEPDKLHIQMNDIITVIEGRAENYWWRGQNKRTLKVGQFPRNTVTSVAGLSAHDISQPLKNSFIHTGHGDTNPQQCWGFPDKIDELYLGNPMDPPDILGVDLTAARPTQLPGRAKSKRLSPLAPPASSPLEPSYDPVSEEDEGLSSGFRKLCLKKPGPGKGLRLAKPSARVPGTKVGERQPGRPPNEGPGSGEVTLIDFGEEVPPASPSPLGELTAPSLAKLAMEAFSLLDKTPPQSPTRALPRPLHPTPVVDWDSRPLPPPPAYDDVAQDEDDFEVCSINSPPGRRGSRAGLPRARERGETNYGFVDEGERAAGLEDNLFLPPKEAKQPSLTQTTEIFEELQQECMKRFNVPRGPAACPADDKPQIPPRVPIPPRPLRRNEPGRWSGELSPASGGEEDRPPQIPPRDPLSQPTSRTPSPMALQVGSPQQRGALCSCLSTSPGKPMPTTQSFALDPKYATPKVIQAQGKDCSKGPCILPIVKDGQKVSSTHYYLLPERPANFSSNNSNLGPKCLVKASCSLQKIVYDGPDGYRPSEKIRLVQDMVHGVTTEECQAALQNHGWNVQRAIQYLKVEQLFCLGLKSRVECHRVLEMFDWNLAQASSHLLDPCGSSRQK</sequence>
<evidence type="ECO:0000256" key="5">
    <source>
        <dbReference type="ARBA" id="ARBA00004180"/>
    </source>
</evidence>
<dbReference type="InterPro" id="IPR008266">
    <property type="entry name" value="Tyr_kinase_AS"/>
</dbReference>
<keyword evidence="25" id="KW-0460">Magnesium</keyword>
<dbReference type="Gene3D" id="1.10.8.10">
    <property type="entry name" value="DNA helicase RuvA subunit, C-terminal domain"/>
    <property type="match status" value="1"/>
</dbReference>
<evidence type="ECO:0000256" key="13">
    <source>
        <dbReference type="ARBA" id="ARBA00022475"/>
    </source>
</evidence>
<keyword evidence="23" id="KW-0418">Kinase</keyword>
<evidence type="ECO:0000256" key="31">
    <source>
        <dbReference type="ARBA" id="ARBA00023242"/>
    </source>
</evidence>
<evidence type="ECO:0000256" key="30">
    <source>
        <dbReference type="ARBA" id="ARBA00023176"/>
    </source>
</evidence>
<dbReference type="SMART" id="SM00219">
    <property type="entry name" value="TyrKc"/>
    <property type="match status" value="1"/>
</dbReference>
<evidence type="ECO:0000259" key="43">
    <source>
        <dbReference type="PROSITE" id="PS50002"/>
    </source>
</evidence>
<evidence type="ECO:0000256" key="20">
    <source>
        <dbReference type="ARBA" id="ARBA00022723"/>
    </source>
</evidence>
<evidence type="ECO:0000256" key="7">
    <source>
        <dbReference type="ARBA" id="ARBA00004514"/>
    </source>
</evidence>
<dbReference type="InterPro" id="IPR015116">
    <property type="entry name" value="Cdc42-bd-like"/>
</dbReference>
<dbReference type="SMART" id="SM00165">
    <property type="entry name" value="UBA"/>
    <property type="match status" value="1"/>
</dbReference>
<dbReference type="FunFam" id="3.30.200.20:FF:000107">
    <property type="entry name" value="Putative activated CDC42 kinase 1"/>
    <property type="match status" value="1"/>
</dbReference>
<dbReference type="GO" id="GO:0006897">
    <property type="term" value="P:endocytosis"/>
    <property type="evidence" value="ECO:0007669"/>
    <property type="project" value="UniProtKB-KW"/>
</dbReference>